<evidence type="ECO:0000313" key="3">
    <source>
        <dbReference type="Proteomes" id="UP001596524"/>
    </source>
</evidence>
<gene>
    <name evidence="2" type="ORF">ACFQO6_04215</name>
</gene>
<dbReference type="EMBL" id="JBHTCH010000004">
    <property type="protein sequence ID" value="MFC7359466.1"/>
    <property type="molecule type" value="Genomic_DNA"/>
</dbReference>
<keyword evidence="3" id="KW-1185">Reference proteome</keyword>
<organism evidence="2 3">
    <name type="scientific">Nocardioides astragali</name>
    <dbReference type="NCBI Taxonomy" id="1776736"/>
    <lineage>
        <taxon>Bacteria</taxon>
        <taxon>Bacillati</taxon>
        <taxon>Actinomycetota</taxon>
        <taxon>Actinomycetes</taxon>
        <taxon>Propionibacteriales</taxon>
        <taxon>Nocardioidaceae</taxon>
        <taxon>Nocardioides</taxon>
    </lineage>
</organism>
<feature type="chain" id="PRO_5046753953" evidence="1">
    <location>
        <begin position="29"/>
        <end position="183"/>
    </location>
</feature>
<evidence type="ECO:0000313" key="2">
    <source>
        <dbReference type="EMBL" id="MFC7359466.1"/>
    </source>
</evidence>
<keyword evidence="1" id="KW-0732">Signal</keyword>
<reference evidence="3" key="1">
    <citation type="journal article" date="2019" name="Int. J. Syst. Evol. Microbiol.">
        <title>The Global Catalogue of Microorganisms (GCM) 10K type strain sequencing project: providing services to taxonomists for standard genome sequencing and annotation.</title>
        <authorList>
            <consortium name="The Broad Institute Genomics Platform"/>
            <consortium name="The Broad Institute Genome Sequencing Center for Infectious Disease"/>
            <person name="Wu L."/>
            <person name="Ma J."/>
        </authorList>
    </citation>
    <scope>NUCLEOTIDE SEQUENCE [LARGE SCALE GENOMIC DNA]</scope>
    <source>
        <strain evidence="3">FCH27</strain>
    </source>
</reference>
<name>A0ABW2N3G2_9ACTN</name>
<evidence type="ECO:0000256" key="1">
    <source>
        <dbReference type="SAM" id="SignalP"/>
    </source>
</evidence>
<proteinExistence type="predicted"/>
<accession>A0ABW2N3G2</accession>
<protein>
    <submittedName>
        <fullName evidence="2">Uncharacterized protein</fullName>
    </submittedName>
</protein>
<dbReference type="Proteomes" id="UP001596524">
    <property type="component" value="Unassembled WGS sequence"/>
</dbReference>
<sequence>MRSRTVMAAAAALCLMLAAVLPLTSAVAAQPTRDPIRSGIGERGEGFSFIFPESKTVGCGFAELAEVRVGGIDWEFSDGRLVSVNVADIQITNLDTGTSYLQKSRYHSTTTILPDGKELVEIDGRFWVAFVEGDVGPDGQVVGPGGAEYFVSGRQTFVYDPKRDAITSYSLTGEATDACEILG</sequence>
<comment type="caution">
    <text evidence="2">The sequence shown here is derived from an EMBL/GenBank/DDBJ whole genome shotgun (WGS) entry which is preliminary data.</text>
</comment>
<feature type="signal peptide" evidence="1">
    <location>
        <begin position="1"/>
        <end position="28"/>
    </location>
</feature>
<dbReference type="RefSeq" id="WP_255889562.1">
    <property type="nucleotide sequence ID" value="NZ_JAFMZM010000002.1"/>
</dbReference>